<keyword evidence="1" id="KW-0472">Membrane</keyword>
<feature type="transmembrane region" description="Helical" evidence="1">
    <location>
        <begin position="147"/>
        <end position="166"/>
    </location>
</feature>
<feature type="transmembrane region" description="Helical" evidence="1">
    <location>
        <begin position="186"/>
        <end position="209"/>
    </location>
</feature>
<sequence>MNAPTEPPALRPLQGVTHTAAATLVLAGTAWTALAVWHIRLAAAGQPASGPPDQGEGRHRPLNSLENGYHLVSTLTEVATALCAIVFLAWLWSVRDNARALSGKRPRYAWPWVYAGWVIPIANLWIPRGVIADIHRSSAPDTRLPRALNWWWGLWLVGTLTGTGLLHGDTADSVIERAYTNVTPLLLVDAAVIGTAVAGTLMVRAVSAVQRKHMPESSRQGVEADAPGERVA</sequence>
<name>A0A7G7BDS7_9ACTN</name>
<accession>A0A7G7BDS7</accession>
<keyword evidence="1" id="KW-1133">Transmembrane helix</keyword>
<evidence type="ECO:0000313" key="4">
    <source>
        <dbReference type="Proteomes" id="UP000515307"/>
    </source>
</evidence>
<dbReference type="Proteomes" id="UP000515307">
    <property type="component" value="Chromosome"/>
</dbReference>
<proteinExistence type="predicted"/>
<dbReference type="EMBL" id="CP045702">
    <property type="protein sequence ID" value="QNE73492.1"/>
    <property type="molecule type" value="Genomic_DNA"/>
</dbReference>
<feature type="transmembrane region" description="Helical" evidence="1">
    <location>
        <begin position="68"/>
        <end position="92"/>
    </location>
</feature>
<evidence type="ECO:0000259" key="2">
    <source>
        <dbReference type="Pfam" id="PF14219"/>
    </source>
</evidence>
<dbReference type="AlphaFoldDB" id="A0A7G7BDS7"/>
<dbReference type="Pfam" id="PF14219">
    <property type="entry name" value="DUF4328"/>
    <property type="match status" value="1"/>
</dbReference>
<evidence type="ECO:0000313" key="3">
    <source>
        <dbReference type="EMBL" id="QNE73492.1"/>
    </source>
</evidence>
<dbReference type="InterPro" id="IPR025565">
    <property type="entry name" value="DUF4328"/>
</dbReference>
<gene>
    <name evidence="3" type="ORF">F0344_01665</name>
</gene>
<reference evidence="4" key="1">
    <citation type="submission" date="2019-10" db="EMBL/GenBank/DDBJ databases">
        <title>Antimicrobial potential of Antarctic Bacteria.</title>
        <authorList>
            <person name="Benaud N."/>
            <person name="Edwards R.J."/>
            <person name="Ferrari B.C."/>
        </authorList>
    </citation>
    <scope>NUCLEOTIDE SEQUENCE [LARGE SCALE GENOMIC DNA]</scope>
    <source>
        <strain evidence="4">NBSH44</strain>
    </source>
</reference>
<protein>
    <submittedName>
        <fullName evidence="3">DUF4328 domain-containing protein</fullName>
    </submittedName>
</protein>
<organism evidence="3 4">
    <name type="scientific">Streptomyces finlayi</name>
    <dbReference type="NCBI Taxonomy" id="67296"/>
    <lineage>
        <taxon>Bacteria</taxon>
        <taxon>Bacillati</taxon>
        <taxon>Actinomycetota</taxon>
        <taxon>Actinomycetes</taxon>
        <taxon>Kitasatosporales</taxon>
        <taxon>Streptomycetaceae</taxon>
        <taxon>Streptomyces</taxon>
    </lineage>
</organism>
<feature type="transmembrane region" description="Helical" evidence="1">
    <location>
        <begin position="108"/>
        <end position="126"/>
    </location>
</feature>
<evidence type="ECO:0000256" key="1">
    <source>
        <dbReference type="SAM" id="Phobius"/>
    </source>
</evidence>
<keyword evidence="4" id="KW-1185">Reference proteome</keyword>
<dbReference type="KEGG" id="sfiy:F0344_01665"/>
<dbReference type="RefSeq" id="WP_185297060.1">
    <property type="nucleotide sequence ID" value="NZ_CP045702.1"/>
</dbReference>
<feature type="transmembrane region" description="Helical" evidence="1">
    <location>
        <begin position="20"/>
        <end position="39"/>
    </location>
</feature>
<feature type="domain" description="DUF4328" evidence="2">
    <location>
        <begin position="71"/>
        <end position="207"/>
    </location>
</feature>
<keyword evidence="1" id="KW-0812">Transmembrane</keyword>